<dbReference type="Gene3D" id="3.30.300.30">
    <property type="match status" value="1"/>
</dbReference>
<gene>
    <name evidence="7" type="ORF">G8E00_07600</name>
</gene>
<dbReference type="GO" id="GO:0006631">
    <property type="term" value="P:fatty acid metabolic process"/>
    <property type="evidence" value="ECO:0007669"/>
    <property type="project" value="UniProtKB-KW"/>
</dbReference>
<evidence type="ECO:0000313" key="7">
    <source>
        <dbReference type="EMBL" id="QIO05823.1"/>
    </source>
</evidence>
<evidence type="ECO:0000256" key="3">
    <source>
        <dbReference type="ARBA" id="ARBA00022832"/>
    </source>
</evidence>
<keyword evidence="4" id="KW-0443">Lipid metabolism</keyword>
<name>A0A6G8RVS5_9GAMM</name>
<sequence>MQGRMMFQPLLISSLIEHAAQFHADTTIISKNTNGSIHETNWLEVSENAKRTANALAALHLEHGDCVATLAWNNHRHLEAWYAISGSGLICHTINPRLFPEQLIFIINDAKDKAILFDKTFLPLITAIKAHIPLVKNFICLEPFDADVAKALPEVKFYDELISGQKPDYVWPTFDETTASSLCYTSGTTGNPKGALFTHRSTLLHTFAACLPDSLDLSANDIILPVVPMFHVHAWGTPYAAAMVGASMILPGPGLDGDSLVNLIDEYQVTVALGVPTIWQSLLAAAKQSGSKLTTLKHNVIGGSACPPSMLATFRDVYDCETIHAWGMTEASPLGTVNRPKAKHRKLSVEEQAALRLSQGRPPFGVNVRLVNEENGTHKLPQDGETIGNVQIKGHWIIESYFGKEKNSLTEDGWFDTGDIASMDADGYLHISDRAKDLIKSGGEWISSVELENIAMGHPEIAMAAAIAADHPKWDERPVLIAVKQPESTVTEADILDYYEGKIAKWQIPDKVIFVDAIPLSGTGKMLKRKLREEFGNVLLGENA</sequence>
<dbReference type="InterPro" id="IPR045851">
    <property type="entry name" value="AMP-bd_C_sf"/>
</dbReference>
<reference evidence="7 8" key="1">
    <citation type="submission" date="2020-03" db="EMBL/GenBank/DDBJ databases">
        <authorList>
            <person name="Zhu W."/>
        </authorList>
    </citation>
    <scope>NUCLEOTIDE SEQUENCE [LARGE SCALE GENOMIC DNA]</scope>
    <source>
        <strain evidence="7 8">323-1</strain>
    </source>
</reference>
<dbReference type="KEGG" id="asha:G8E00_07600"/>
<dbReference type="RefSeq" id="WP_166223294.1">
    <property type="nucleotide sequence ID" value="NZ_CP049801.1"/>
</dbReference>
<dbReference type="Pfam" id="PF13193">
    <property type="entry name" value="AMP-binding_C"/>
    <property type="match status" value="1"/>
</dbReference>
<dbReference type="EMBL" id="CP049801">
    <property type="protein sequence ID" value="QIO05823.1"/>
    <property type="molecule type" value="Genomic_DNA"/>
</dbReference>
<organism evidence="7 8">
    <name type="scientific">Acinetobacter shaoyimingii</name>
    <dbReference type="NCBI Taxonomy" id="2715164"/>
    <lineage>
        <taxon>Bacteria</taxon>
        <taxon>Pseudomonadati</taxon>
        <taxon>Pseudomonadota</taxon>
        <taxon>Gammaproteobacteria</taxon>
        <taxon>Moraxellales</taxon>
        <taxon>Moraxellaceae</taxon>
        <taxon>Acinetobacter</taxon>
    </lineage>
</organism>
<dbReference type="CDD" id="cd12119">
    <property type="entry name" value="ttLC_FACS_AlkK_like"/>
    <property type="match status" value="1"/>
</dbReference>
<feature type="domain" description="AMP-dependent synthetase/ligase" evidence="5">
    <location>
        <begin position="17"/>
        <end position="402"/>
    </location>
</feature>
<proteinExistence type="inferred from homology"/>
<dbReference type="PANTHER" id="PTHR43859">
    <property type="entry name" value="ACYL-ACTIVATING ENZYME"/>
    <property type="match status" value="1"/>
</dbReference>
<dbReference type="Pfam" id="PF00501">
    <property type="entry name" value="AMP-binding"/>
    <property type="match status" value="1"/>
</dbReference>
<evidence type="ECO:0000256" key="2">
    <source>
        <dbReference type="ARBA" id="ARBA00022598"/>
    </source>
</evidence>
<evidence type="ECO:0000256" key="4">
    <source>
        <dbReference type="ARBA" id="ARBA00023098"/>
    </source>
</evidence>
<dbReference type="Gene3D" id="3.40.50.12780">
    <property type="entry name" value="N-terminal domain of ligase-like"/>
    <property type="match status" value="1"/>
</dbReference>
<dbReference type="PROSITE" id="PS00455">
    <property type="entry name" value="AMP_BINDING"/>
    <property type="match status" value="1"/>
</dbReference>
<keyword evidence="3" id="KW-0276">Fatty acid metabolism</keyword>
<dbReference type="PANTHER" id="PTHR43859:SF4">
    <property type="entry name" value="BUTANOATE--COA LIGASE AAE1-RELATED"/>
    <property type="match status" value="1"/>
</dbReference>
<feature type="domain" description="AMP-binding enzyme C-terminal" evidence="6">
    <location>
        <begin position="450"/>
        <end position="525"/>
    </location>
</feature>
<dbReference type="NCBIfam" id="NF004837">
    <property type="entry name" value="PRK06187.1"/>
    <property type="match status" value="1"/>
</dbReference>
<dbReference type="InterPro" id="IPR000873">
    <property type="entry name" value="AMP-dep_synth/lig_dom"/>
</dbReference>
<dbReference type="GO" id="GO:0016874">
    <property type="term" value="F:ligase activity"/>
    <property type="evidence" value="ECO:0007669"/>
    <property type="project" value="UniProtKB-KW"/>
</dbReference>
<dbReference type="InterPro" id="IPR025110">
    <property type="entry name" value="AMP-bd_C"/>
</dbReference>
<dbReference type="AlphaFoldDB" id="A0A6G8RVS5"/>
<evidence type="ECO:0000256" key="1">
    <source>
        <dbReference type="ARBA" id="ARBA00006432"/>
    </source>
</evidence>
<comment type="similarity">
    <text evidence="1">Belongs to the ATP-dependent AMP-binding enzyme family.</text>
</comment>
<accession>A0A6G8RVS5</accession>
<evidence type="ECO:0000259" key="5">
    <source>
        <dbReference type="Pfam" id="PF00501"/>
    </source>
</evidence>
<dbReference type="SUPFAM" id="SSF56801">
    <property type="entry name" value="Acetyl-CoA synthetase-like"/>
    <property type="match status" value="1"/>
</dbReference>
<keyword evidence="2 7" id="KW-0436">Ligase</keyword>
<evidence type="ECO:0000313" key="8">
    <source>
        <dbReference type="Proteomes" id="UP000502297"/>
    </source>
</evidence>
<keyword evidence="8" id="KW-1185">Reference proteome</keyword>
<protein>
    <submittedName>
        <fullName evidence="7">Long-chain-fatty-acid--CoA ligase</fullName>
    </submittedName>
</protein>
<dbReference type="InterPro" id="IPR042099">
    <property type="entry name" value="ANL_N_sf"/>
</dbReference>
<dbReference type="InterPro" id="IPR020845">
    <property type="entry name" value="AMP-binding_CS"/>
</dbReference>
<dbReference type="FunFam" id="3.30.300.30:FF:000008">
    <property type="entry name" value="2,3-dihydroxybenzoate-AMP ligase"/>
    <property type="match status" value="1"/>
</dbReference>
<evidence type="ECO:0000259" key="6">
    <source>
        <dbReference type="Pfam" id="PF13193"/>
    </source>
</evidence>
<dbReference type="Proteomes" id="UP000502297">
    <property type="component" value="Chromosome"/>
</dbReference>